<dbReference type="Proteomes" id="UP000444185">
    <property type="component" value="Unassembled WGS sequence"/>
</dbReference>
<dbReference type="InterPro" id="IPR032710">
    <property type="entry name" value="NTF2-like_dom_sf"/>
</dbReference>
<evidence type="ECO:0000259" key="1">
    <source>
        <dbReference type="Pfam" id="PF12680"/>
    </source>
</evidence>
<dbReference type="AlphaFoldDB" id="A0A844XXE7"/>
<reference evidence="2 3" key="1">
    <citation type="submission" date="2019-12" db="EMBL/GenBank/DDBJ databases">
        <title>Genomic-based taxomic classification of the family Erythrobacteraceae.</title>
        <authorList>
            <person name="Xu L."/>
        </authorList>
    </citation>
    <scope>NUCLEOTIDE SEQUENCE [LARGE SCALE GENOMIC DNA]</scope>
    <source>
        <strain evidence="2 3">DSM 16225</strain>
    </source>
</reference>
<gene>
    <name evidence="2" type="ORF">GRI42_01725</name>
</gene>
<accession>A0A844XXE7</accession>
<dbReference type="InterPro" id="IPR037401">
    <property type="entry name" value="SnoaL-like"/>
</dbReference>
<sequence>MDAVRNHVAPDIVVCDQSGHRIEGRERYLAMQDSFLKAAGYPTIILDSVEPNRDEVLVRGHVEGGDQRVNGTIMWRVSFEGQSISQIEITRNADGISLPRFASVFRKREERVTSFA</sequence>
<evidence type="ECO:0000313" key="2">
    <source>
        <dbReference type="EMBL" id="MXO50019.1"/>
    </source>
</evidence>
<keyword evidence="3" id="KW-1185">Reference proteome</keyword>
<proteinExistence type="predicted"/>
<name>A0A844XXE7_9SPHN</name>
<dbReference type="EMBL" id="WTYF01000003">
    <property type="protein sequence ID" value="MXO50019.1"/>
    <property type="molecule type" value="Genomic_DNA"/>
</dbReference>
<dbReference type="Pfam" id="PF12680">
    <property type="entry name" value="SnoaL_2"/>
    <property type="match status" value="1"/>
</dbReference>
<comment type="caution">
    <text evidence="2">The sequence shown here is derived from an EMBL/GenBank/DDBJ whole genome shotgun (WGS) entry which is preliminary data.</text>
</comment>
<feature type="domain" description="SnoaL-like" evidence="1">
    <location>
        <begin position="1"/>
        <end position="114"/>
    </location>
</feature>
<evidence type="ECO:0000313" key="3">
    <source>
        <dbReference type="Proteomes" id="UP000444185"/>
    </source>
</evidence>
<dbReference type="Gene3D" id="3.10.450.50">
    <property type="match status" value="1"/>
</dbReference>
<organism evidence="2 3">
    <name type="scientific">Qipengyuania gaetbuli</name>
    <dbReference type="NCBI Taxonomy" id="266952"/>
    <lineage>
        <taxon>Bacteria</taxon>
        <taxon>Pseudomonadati</taxon>
        <taxon>Pseudomonadota</taxon>
        <taxon>Alphaproteobacteria</taxon>
        <taxon>Sphingomonadales</taxon>
        <taxon>Erythrobacteraceae</taxon>
        <taxon>Qipengyuania</taxon>
    </lineage>
</organism>
<protein>
    <recommendedName>
        <fullName evidence="1">SnoaL-like domain-containing protein</fullName>
    </recommendedName>
</protein>
<dbReference type="SUPFAM" id="SSF54427">
    <property type="entry name" value="NTF2-like"/>
    <property type="match status" value="1"/>
</dbReference>
<dbReference type="OrthoDB" id="7406606at2"/>